<feature type="non-terminal residue" evidence="1">
    <location>
        <position position="266"/>
    </location>
</feature>
<evidence type="ECO:0000313" key="1">
    <source>
        <dbReference type="EMBL" id="GAG07402.1"/>
    </source>
</evidence>
<comment type="caution">
    <text evidence="1">The sequence shown here is derived from an EMBL/GenBank/DDBJ whole genome shotgun (WGS) entry which is preliminary data.</text>
</comment>
<sequence>QGNWSDYSNYSLMVYKGYIPAPSGYTENEDYITIESQDLPKKLVTLQAIAKNNSPLLNYVRFINSDVTFSSPQTFGGLLSGSPFHVNGNLTLTGVNNIYLDTTRNDKFEIAQKILATASSDTVNILEQTGTYLASNLNAIAKDGGNNGFSVVYDTENSRWVKEPENFNTASGHYFDGEHLPSSYDRSDPDNPQYVSGESIISWPQINEERFWDSGNGTTRLADIAISSDDCGKRGINNDVAPYYWWNDWYPSDDTHLPGYSDNVYW</sequence>
<accession>X0V7Q9</accession>
<reference evidence="1" key="1">
    <citation type="journal article" date="2014" name="Front. Microbiol.">
        <title>High frequency of phylogenetically diverse reductive dehalogenase-homologous genes in deep subseafloor sedimentary metagenomes.</title>
        <authorList>
            <person name="Kawai M."/>
            <person name="Futagami T."/>
            <person name="Toyoda A."/>
            <person name="Takaki Y."/>
            <person name="Nishi S."/>
            <person name="Hori S."/>
            <person name="Arai W."/>
            <person name="Tsubouchi T."/>
            <person name="Morono Y."/>
            <person name="Uchiyama I."/>
            <person name="Ito T."/>
            <person name="Fujiyama A."/>
            <person name="Inagaki F."/>
            <person name="Takami H."/>
        </authorList>
    </citation>
    <scope>NUCLEOTIDE SEQUENCE</scope>
    <source>
        <strain evidence="1">Expedition CK06-06</strain>
    </source>
</reference>
<dbReference type="AlphaFoldDB" id="X0V7Q9"/>
<dbReference type="EMBL" id="BARS01027043">
    <property type="protein sequence ID" value="GAG07402.1"/>
    <property type="molecule type" value="Genomic_DNA"/>
</dbReference>
<gene>
    <name evidence="1" type="ORF">S01H1_42518</name>
</gene>
<name>X0V7Q9_9ZZZZ</name>
<proteinExistence type="predicted"/>
<protein>
    <submittedName>
        <fullName evidence="1">Uncharacterized protein</fullName>
    </submittedName>
</protein>
<organism evidence="1">
    <name type="scientific">marine sediment metagenome</name>
    <dbReference type="NCBI Taxonomy" id="412755"/>
    <lineage>
        <taxon>unclassified sequences</taxon>
        <taxon>metagenomes</taxon>
        <taxon>ecological metagenomes</taxon>
    </lineage>
</organism>
<feature type="non-terminal residue" evidence="1">
    <location>
        <position position="1"/>
    </location>
</feature>